<accession>A0A4V5N1N8</accession>
<feature type="transmembrane region" description="Helical" evidence="1">
    <location>
        <begin position="6"/>
        <end position="26"/>
    </location>
</feature>
<proteinExistence type="predicted"/>
<keyword evidence="1" id="KW-1133">Transmembrane helix</keyword>
<dbReference type="Gene3D" id="3.40.50.1820">
    <property type="entry name" value="alpha/beta hydrolase"/>
    <property type="match status" value="1"/>
</dbReference>
<protein>
    <submittedName>
        <fullName evidence="2">Esterase</fullName>
    </submittedName>
</protein>
<evidence type="ECO:0000256" key="1">
    <source>
        <dbReference type="SAM" id="Phobius"/>
    </source>
</evidence>
<dbReference type="GO" id="GO:0016747">
    <property type="term" value="F:acyltransferase activity, transferring groups other than amino-acyl groups"/>
    <property type="evidence" value="ECO:0007669"/>
    <property type="project" value="TreeGrafter"/>
</dbReference>
<dbReference type="InterPro" id="IPR029058">
    <property type="entry name" value="AB_hydrolase_fold"/>
</dbReference>
<evidence type="ECO:0000313" key="3">
    <source>
        <dbReference type="Proteomes" id="UP000305778"/>
    </source>
</evidence>
<evidence type="ECO:0000313" key="2">
    <source>
        <dbReference type="EMBL" id="TKA06659.1"/>
    </source>
</evidence>
<dbReference type="AlphaFoldDB" id="A0A4V5N1N8"/>
<organism evidence="2 3">
    <name type="scientific">Actinacidiphila oryziradicis</name>
    <dbReference type="NCBI Taxonomy" id="2571141"/>
    <lineage>
        <taxon>Bacteria</taxon>
        <taxon>Bacillati</taxon>
        <taxon>Actinomycetota</taxon>
        <taxon>Actinomycetes</taxon>
        <taxon>Kitasatosporales</taxon>
        <taxon>Streptomycetaceae</taxon>
        <taxon>Actinacidiphila</taxon>
    </lineage>
</organism>
<dbReference type="SUPFAM" id="SSF53474">
    <property type="entry name" value="alpha/beta-Hydrolases"/>
    <property type="match status" value="1"/>
</dbReference>
<name>A0A4V5N1N8_9ACTN</name>
<reference evidence="2 3" key="1">
    <citation type="submission" date="2019-04" db="EMBL/GenBank/DDBJ databases">
        <title>Streptomyces oryziradicis sp. nov., a novel actinomycete isolated from rhizosphere soil of rice (Oryza sativa L.).</title>
        <authorList>
            <person name="Li C."/>
        </authorList>
    </citation>
    <scope>NUCLEOTIDE SEQUENCE [LARGE SCALE GENOMIC DNA]</scope>
    <source>
        <strain evidence="2 3">NEAU-C40</strain>
    </source>
</reference>
<sequence>MSLTGTSFFALAVILVLAVPAVMVLTWNRVPGPGPVRIAARVGMTVLSQAAAVLVVLVWVNNSYGLYDNWGDLLGSGNTQVHMDSGSHLSATGALGSGGEGSVRPLTFANFKPDVLTATATGARSHITGDIYVWLPPQYNQAAYRHTRFPVVELLPGYPGTPRAWFTAMDAQQELASLITAHKAKPMILVAAKMNVLGHNDPGCANIPGGSQTATWLGQDVPGLVKKDFRADTAAKDWAVMGYSAGAYCAVNLTVHYPRTFHSAVSLSGYNAPLASLVTHHPALARANNPYLVLRSEKHQPGIALLMAGSDQDGDTVYAARMMLGVLHHQGTSQLLTLTRGGHNFKVWREMLPASLSWISAGMK</sequence>
<dbReference type="InterPro" id="IPR000801">
    <property type="entry name" value="Esterase-like"/>
</dbReference>
<dbReference type="Proteomes" id="UP000305778">
    <property type="component" value="Unassembled WGS sequence"/>
</dbReference>
<dbReference type="PANTHER" id="PTHR48098:SF1">
    <property type="entry name" value="DIACYLGLYCEROL ACYLTRANSFERASE_MYCOLYLTRANSFERASE AG85A"/>
    <property type="match status" value="1"/>
</dbReference>
<dbReference type="RefSeq" id="WP_136727121.1">
    <property type="nucleotide sequence ID" value="NZ_SUMC01000035.1"/>
</dbReference>
<keyword evidence="3" id="KW-1185">Reference proteome</keyword>
<comment type="caution">
    <text evidence="2">The sequence shown here is derived from an EMBL/GenBank/DDBJ whole genome shotgun (WGS) entry which is preliminary data.</text>
</comment>
<dbReference type="OrthoDB" id="3670437at2"/>
<dbReference type="InterPro" id="IPR050583">
    <property type="entry name" value="Mycobacterial_A85_antigen"/>
</dbReference>
<keyword evidence="1" id="KW-0812">Transmembrane</keyword>
<feature type="transmembrane region" description="Helical" evidence="1">
    <location>
        <begin position="38"/>
        <end position="60"/>
    </location>
</feature>
<dbReference type="Pfam" id="PF00756">
    <property type="entry name" value="Esterase"/>
    <property type="match status" value="1"/>
</dbReference>
<dbReference type="EMBL" id="SUMC01000035">
    <property type="protein sequence ID" value="TKA06659.1"/>
    <property type="molecule type" value="Genomic_DNA"/>
</dbReference>
<gene>
    <name evidence="2" type="ORF">FCI23_30185</name>
</gene>
<dbReference type="PANTHER" id="PTHR48098">
    <property type="entry name" value="ENTEROCHELIN ESTERASE-RELATED"/>
    <property type="match status" value="1"/>
</dbReference>
<keyword evidence="1" id="KW-0472">Membrane</keyword>